<accession>A0A9P4NBM0</accession>
<dbReference type="PANTHER" id="PTHR18460:SF3">
    <property type="entry name" value="TELO2-INTERACTING PROTEIN 1 HOMOLOG"/>
    <property type="match status" value="1"/>
</dbReference>
<dbReference type="Proteomes" id="UP000800093">
    <property type="component" value="Unassembled WGS sequence"/>
</dbReference>
<dbReference type="Pfam" id="PF24173">
    <property type="entry name" value="TPR_TTI1_N"/>
    <property type="match status" value="1"/>
</dbReference>
<evidence type="ECO:0000259" key="3">
    <source>
        <dbReference type="Pfam" id="PF24181"/>
    </source>
</evidence>
<dbReference type="EMBL" id="ML986580">
    <property type="protein sequence ID" value="KAF2270266.1"/>
    <property type="molecule type" value="Genomic_DNA"/>
</dbReference>
<reference evidence="5" key="1">
    <citation type="journal article" date="2020" name="Stud. Mycol.">
        <title>101 Dothideomycetes genomes: A test case for predicting lifestyles and emergence of pathogens.</title>
        <authorList>
            <person name="Haridas S."/>
            <person name="Albert R."/>
            <person name="Binder M."/>
            <person name="Bloem J."/>
            <person name="LaButti K."/>
            <person name="Salamov A."/>
            <person name="Andreopoulos B."/>
            <person name="Baker S."/>
            <person name="Barry K."/>
            <person name="Bills G."/>
            <person name="Bluhm B."/>
            <person name="Cannon C."/>
            <person name="Castanera R."/>
            <person name="Culley D."/>
            <person name="Daum C."/>
            <person name="Ezra D."/>
            <person name="Gonzalez J."/>
            <person name="Henrissat B."/>
            <person name="Kuo A."/>
            <person name="Liang C."/>
            <person name="Lipzen A."/>
            <person name="Lutzoni F."/>
            <person name="Magnuson J."/>
            <person name="Mondo S."/>
            <person name="Nolan M."/>
            <person name="Ohm R."/>
            <person name="Pangilinan J."/>
            <person name="Park H.-J."/>
            <person name="Ramirez L."/>
            <person name="Alfaro M."/>
            <person name="Sun H."/>
            <person name="Tritt A."/>
            <person name="Yoshinaga Y."/>
            <person name="Zwiers L.-H."/>
            <person name="Turgeon B."/>
            <person name="Goodwin S."/>
            <person name="Spatafora J."/>
            <person name="Crous P."/>
            <person name="Grigoriev I."/>
        </authorList>
    </citation>
    <scope>NUCLEOTIDE SEQUENCE [LARGE SCALE GENOMIC DNA]</scope>
    <source>
        <strain evidence="5">CBS 304.66</strain>
    </source>
</reference>
<protein>
    <submittedName>
        <fullName evidence="4">ARM repeat-containing protein</fullName>
    </submittedName>
</protein>
<comment type="caution">
    <text evidence="4">The sequence shown here is derived from an EMBL/GenBank/DDBJ whole genome shotgun (WGS) entry which is preliminary data.</text>
</comment>
<dbReference type="AlphaFoldDB" id="A0A9P4NBM0"/>
<feature type="region of interest" description="Disordered" evidence="1">
    <location>
        <begin position="749"/>
        <end position="801"/>
    </location>
</feature>
<sequence length="1054" mass="117321">MHRQQTFRRLKQSCVELLQVVATLSQQPNAKRDLIQALTQLLRVLQDVSRSPESVDAKLAEFVFVPISRVLSVSSKVPVRALELCLECISILLETGWRTELSAELSGQLLILFTFLANPSSAENGIPATSEELQAGSFQCMTALLIALSSTSARRLSLTTTANIPTLGKAVLVMVDSIAENNSNNVRLQAVLALEAMINGIDDRDVLASFLPRMVSSLAKALTPISKNRANFRLLEKGINTMSLLLLRLLSDRETKHLPLQASKDTVQGGEKLRTTQWLRATASQIKIALANVLKLRDHNKPEVRRALLYLCLHVIQDCRVSLSDCTNMMVETLITLTGRCEEQGAIESELKTLLHSDMNLAGLLRESLHSWILSLPRLMQSKDDVGRRQIIQQISITLRLLSGEQMELTMIDDLLAANLRDGVSSILNDSKGLVSSTQATNTMSRLDVTLGTIKSAEFQPLKLLLKGQDDMMEEFRILVHELAGSISATVVVQDLITSLDSGTEESRLATFWLVVNLLRDMIKQNQGFEDFVDSGVPDIRVDLLDELYSSALAKLTTSNTDLDQNWQLQALALEVIALQARKHKLDFRGELIETLYPVLHLLGSPNPELRNHAITCLNVLADSCGYVDASDLVVSNVDYIVNAVGLKLNYHDVSPQAPQVLMMIIRLCGPSLLPFFDDLVGSIFSALERYHGYPKLVELLFSVLKGMTEEGVKAPQLLIPATRERTNMEENWKVTTVSEVAGKLGEMKQEAGKEDEDHVDKSFHHSPRTEDADECSNEQSALEVEDSSLNNRTQQTEIPPPIPKTFDILLRISESTQHYLTSASPSLRSSLLSLLHTTIPALARHENTFLPLINTLWPVLLPRLGDKEAFVISNALDIVALMCRYAGNFMKSRIEGSWEDFKAIYHRTINHTENSKGNRHKYQGLDTTCINDGISSSMVRSEHSLTGPYVDAPTRMVADSLVALFSTIYEYVAVREETLDDIIDMLDPFFERLNVRKALESRNPDLVWLRRLRKGNLRVIDMGAEPANIADISTVLNTMPSSKAHWSFAQPPS</sequence>
<dbReference type="Pfam" id="PF24181">
    <property type="entry name" value="TPR_TTI1_C"/>
    <property type="match status" value="1"/>
</dbReference>
<name>A0A9P4NBM0_9PLEO</name>
<evidence type="ECO:0000313" key="4">
    <source>
        <dbReference type="EMBL" id="KAF2270266.1"/>
    </source>
</evidence>
<feature type="compositionally biased region" description="Basic and acidic residues" evidence="1">
    <location>
        <begin position="749"/>
        <end position="771"/>
    </location>
</feature>
<dbReference type="InterPro" id="IPR016024">
    <property type="entry name" value="ARM-type_fold"/>
</dbReference>
<proteinExistence type="predicted"/>
<organism evidence="4 5">
    <name type="scientific">Lojkania enalia</name>
    <dbReference type="NCBI Taxonomy" id="147567"/>
    <lineage>
        <taxon>Eukaryota</taxon>
        <taxon>Fungi</taxon>
        <taxon>Dikarya</taxon>
        <taxon>Ascomycota</taxon>
        <taxon>Pezizomycotina</taxon>
        <taxon>Dothideomycetes</taxon>
        <taxon>Pleosporomycetidae</taxon>
        <taxon>Pleosporales</taxon>
        <taxon>Pleosporales incertae sedis</taxon>
        <taxon>Lojkania</taxon>
    </lineage>
</organism>
<dbReference type="GO" id="GO:0005737">
    <property type="term" value="C:cytoplasm"/>
    <property type="evidence" value="ECO:0007669"/>
    <property type="project" value="TreeGrafter"/>
</dbReference>
<evidence type="ECO:0000259" key="2">
    <source>
        <dbReference type="Pfam" id="PF24173"/>
    </source>
</evidence>
<feature type="compositionally biased region" description="Polar residues" evidence="1">
    <location>
        <begin position="788"/>
        <end position="798"/>
    </location>
</feature>
<dbReference type="InterPro" id="IPR057567">
    <property type="entry name" value="TPR_TTI1_C"/>
</dbReference>
<gene>
    <name evidence="4" type="ORF">CC78DRAFT_508000</name>
</gene>
<dbReference type="InterPro" id="IPR011989">
    <property type="entry name" value="ARM-like"/>
</dbReference>
<feature type="domain" description="TTI1 N-terminal TPR" evidence="2">
    <location>
        <begin position="7"/>
        <end position="339"/>
    </location>
</feature>
<dbReference type="PANTHER" id="PTHR18460">
    <property type="entry name" value="TEL2 INTERACTING PROTEIN 1 TTI1 FAMILY MEMBER"/>
    <property type="match status" value="1"/>
</dbReference>
<evidence type="ECO:0000256" key="1">
    <source>
        <dbReference type="SAM" id="MobiDB-lite"/>
    </source>
</evidence>
<feature type="domain" description="TTI1 C-terminal TPR" evidence="3">
    <location>
        <begin position="769"/>
        <end position="895"/>
    </location>
</feature>
<dbReference type="InterPro" id="IPR057566">
    <property type="entry name" value="TPR_TTI1_N"/>
</dbReference>
<dbReference type="Gene3D" id="1.25.10.10">
    <property type="entry name" value="Leucine-rich Repeat Variant"/>
    <property type="match status" value="1"/>
</dbReference>
<dbReference type="SUPFAM" id="SSF48371">
    <property type="entry name" value="ARM repeat"/>
    <property type="match status" value="1"/>
</dbReference>
<dbReference type="InterPro" id="IPR049362">
    <property type="entry name" value="TTI1_rpt"/>
</dbReference>
<dbReference type="Pfam" id="PF21547">
    <property type="entry name" value="TTI1"/>
    <property type="match status" value="1"/>
</dbReference>
<dbReference type="OrthoDB" id="49511at2759"/>
<evidence type="ECO:0000313" key="5">
    <source>
        <dbReference type="Proteomes" id="UP000800093"/>
    </source>
</evidence>
<keyword evidence="5" id="KW-1185">Reference proteome</keyword>
<dbReference type="InterPro" id="IPR052587">
    <property type="entry name" value="TELO2-interacting_protein_1"/>
</dbReference>